<dbReference type="InterPro" id="IPR022641">
    <property type="entry name" value="CheR_N"/>
</dbReference>
<comment type="caution">
    <text evidence="2">The sequence shown here is derived from an EMBL/GenBank/DDBJ whole genome shotgun (WGS) entry which is preliminary data.</text>
</comment>
<dbReference type="PROSITE" id="PS50123">
    <property type="entry name" value="CHER"/>
    <property type="match status" value="1"/>
</dbReference>
<feature type="domain" description="CheR-type methyltransferase" evidence="1">
    <location>
        <begin position="21"/>
        <end position="92"/>
    </location>
</feature>
<proteinExistence type="predicted"/>
<sequence length="92" mass="10903">MPTPLSQAPPPDMSAEACALWQTLIQQRCGLYFSESRLRALRQHLWERMQLRHLHNYSSYYHLVAAQPADNEEWQALLELLLNHETSFFRHL</sequence>
<reference evidence="2" key="1">
    <citation type="submission" date="2019-03" db="EMBL/GenBank/DDBJ databases">
        <title>Lake Tanganyika Metagenome-Assembled Genomes (MAGs).</title>
        <authorList>
            <person name="Tran P."/>
        </authorList>
    </citation>
    <scope>NUCLEOTIDE SEQUENCE</scope>
    <source>
        <strain evidence="2">K_DeepCast_65m_m2_066</strain>
    </source>
</reference>
<evidence type="ECO:0000313" key="3">
    <source>
        <dbReference type="Proteomes" id="UP000712673"/>
    </source>
</evidence>
<dbReference type="GO" id="GO:0008757">
    <property type="term" value="F:S-adenosylmethionine-dependent methyltransferase activity"/>
    <property type="evidence" value="ECO:0007669"/>
    <property type="project" value="InterPro"/>
</dbReference>
<dbReference type="Gene3D" id="1.10.155.10">
    <property type="entry name" value="Chemotaxis receptor methyltransferase CheR, N-terminal domain"/>
    <property type="match status" value="1"/>
</dbReference>
<gene>
    <name evidence="2" type="ORF">FJZ47_20000</name>
</gene>
<dbReference type="AlphaFoldDB" id="A0A937W4J3"/>
<accession>A0A937W4J3</accession>
<evidence type="ECO:0000313" key="2">
    <source>
        <dbReference type="EMBL" id="MBM3226058.1"/>
    </source>
</evidence>
<dbReference type="InterPro" id="IPR000780">
    <property type="entry name" value="CheR_MeTrfase"/>
</dbReference>
<evidence type="ECO:0000259" key="1">
    <source>
        <dbReference type="PROSITE" id="PS50123"/>
    </source>
</evidence>
<dbReference type="EMBL" id="VGLS01000773">
    <property type="protein sequence ID" value="MBM3226058.1"/>
    <property type="molecule type" value="Genomic_DNA"/>
</dbReference>
<dbReference type="InterPro" id="IPR036804">
    <property type="entry name" value="CheR_N_sf"/>
</dbReference>
<name>A0A937W4J3_UNCTE</name>
<feature type="non-terminal residue" evidence="2">
    <location>
        <position position="92"/>
    </location>
</feature>
<dbReference type="SUPFAM" id="SSF47757">
    <property type="entry name" value="Chemotaxis receptor methyltransferase CheR, N-terminal domain"/>
    <property type="match status" value="1"/>
</dbReference>
<dbReference type="Pfam" id="PF03705">
    <property type="entry name" value="CheR_N"/>
    <property type="match status" value="1"/>
</dbReference>
<dbReference type="Proteomes" id="UP000712673">
    <property type="component" value="Unassembled WGS sequence"/>
</dbReference>
<organism evidence="2 3">
    <name type="scientific">Tectimicrobiota bacterium</name>
    <dbReference type="NCBI Taxonomy" id="2528274"/>
    <lineage>
        <taxon>Bacteria</taxon>
        <taxon>Pseudomonadati</taxon>
        <taxon>Nitrospinota/Tectimicrobiota group</taxon>
        <taxon>Candidatus Tectimicrobiota</taxon>
    </lineage>
</organism>
<protein>
    <submittedName>
        <fullName evidence="2">Protein-glutamate O-methyltransferase CheR</fullName>
    </submittedName>
</protein>